<dbReference type="GeneID" id="14914528"/>
<evidence type="ECO:0000313" key="5">
    <source>
        <dbReference type="EMBL" id="ELR13975.1"/>
    </source>
</evidence>
<dbReference type="InterPro" id="IPR001680">
    <property type="entry name" value="WD40_rpt"/>
</dbReference>
<dbReference type="SMART" id="SM00320">
    <property type="entry name" value="WD40"/>
    <property type="match status" value="2"/>
</dbReference>
<evidence type="ECO:0000313" key="6">
    <source>
        <dbReference type="Proteomes" id="UP000011083"/>
    </source>
</evidence>
<dbReference type="GO" id="GO:0005737">
    <property type="term" value="C:cytoplasm"/>
    <property type="evidence" value="ECO:0007669"/>
    <property type="project" value="TreeGrafter"/>
</dbReference>
<dbReference type="InterPro" id="IPR036322">
    <property type="entry name" value="WD40_repeat_dom_sf"/>
</dbReference>
<organism evidence="5 6">
    <name type="scientific">Acanthamoeba castellanii (strain ATCC 30010 / Neff)</name>
    <dbReference type="NCBI Taxonomy" id="1257118"/>
    <lineage>
        <taxon>Eukaryota</taxon>
        <taxon>Amoebozoa</taxon>
        <taxon>Discosea</taxon>
        <taxon>Longamoebia</taxon>
        <taxon>Centramoebida</taxon>
        <taxon>Acanthamoebidae</taxon>
        <taxon>Acanthamoeba</taxon>
    </lineage>
</organism>
<evidence type="ECO:0000256" key="1">
    <source>
        <dbReference type="SAM" id="MobiDB-lite"/>
    </source>
</evidence>
<protein>
    <submittedName>
        <fullName evidence="5">WD domain, G-beta repeat-containing protein</fullName>
    </submittedName>
</protein>
<dbReference type="Gene3D" id="2.130.10.10">
    <property type="entry name" value="YVTN repeat-like/Quinoprotein amine dehydrogenase"/>
    <property type="match status" value="3"/>
</dbReference>
<evidence type="ECO:0000259" key="2">
    <source>
        <dbReference type="Pfam" id="PF23751"/>
    </source>
</evidence>
<feature type="compositionally biased region" description="Low complexity" evidence="1">
    <location>
        <begin position="837"/>
        <end position="848"/>
    </location>
</feature>
<feature type="domain" description="WDR11 TPR" evidence="4">
    <location>
        <begin position="900"/>
        <end position="1051"/>
    </location>
</feature>
<evidence type="ECO:0000259" key="4">
    <source>
        <dbReference type="Pfam" id="PF23753"/>
    </source>
</evidence>
<dbReference type="PANTHER" id="PTHR14593:SF5">
    <property type="entry name" value="WD REPEAT-CONTAINING PROTEIN 11"/>
    <property type="match status" value="1"/>
</dbReference>
<feature type="domain" description="WDR11 second beta-propeller" evidence="3">
    <location>
        <begin position="437"/>
        <end position="537"/>
    </location>
</feature>
<proteinExistence type="predicted"/>
<dbReference type="Pfam" id="PF23751">
    <property type="entry name" value="Beta-prop_WDR11_1st"/>
    <property type="match status" value="1"/>
</dbReference>
<dbReference type="EMBL" id="KB008073">
    <property type="protein sequence ID" value="ELR13975.1"/>
    <property type="molecule type" value="Genomic_DNA"/>
</dbReference>
<dbReference type="Pfam" id="PF23753">
    <property type="entry name" value="TPR_WDR11"/>
    <property type="match status" value="1"/>
</dbReference>
<dbReference type="InterPro" id="IPR057854">
    <property type="entry name" value="TPR_WDR11"/>
</dbReference>
<dbReference type="AlphaFoldDB" id="L8GLL9"/>
<keyword evidence="6" id="KW-1185">Reference proteome</keyword>
<dbReference type="OrthoDB" id="1291858at2759"/>
<feature type="domain" description="WDR11 first beta-propeller" evidence="2">
    <location>
        <begin position="70"/>
        <end position="333"/>
    </location>
</feature>
<dbReference type="InterPro" id="IPR057853">
    <property type="entry name" value="Beta-prop_WDR11_2nd"/>
</dbReference>
<dbReference type="PANTHER" id="PTHR14593">
    <property type="entry name" value="WD REPEAT-CONTAINING PROTEIN 11"/>
    <property type="match status" value="1"/>
</dbReference>
<reference evidence="5 6" key="1">
    <citation type="journal article" date="2013" name="Genome Biol.">
        <title>Genome of Acanthamoeba castellanii highlights extensive lateral gene transfer and early evolution of tyrosine kinase signaling.</title>
        <authorList>
            <person name="Clarke M."/>
            <person name="Lohan A.J."/>
            <person name="Liu B."/>
            <person name="Lagkouvardos I."/>
            <person name="Roy S."/>
            <person name="Zafar N."/>
            <person name="Bertelli C."/>
            <person name="Schilde C."/>
            <person name="Kianianmomeni A."/>
            <person name="Burglin T.R."/>
            <person name="Frech C."/>
            <person name="Turcotte B."/>
            <person name="Kopec K.O."/>
            <person name="Synnott J.M."/>
            <person name="Choo C."/>
            <person name="Paponov I."/>
            <person name="Finkler A."/>
            <person name="Soon Heng Tan C."/>
            <person name="Hutchins A.P."/>
            <person name="Weinmeier T."/>
            <person name="Rattei T."/>
            <person name="Chu J.S."/>
            <person name="Gimenez G."/>
            <person name="Irimia M."/>
            <person name="Rigden D.J."/>
            <person name="Fitzpatrick D.A."/>
            <person name="Lorenzo-Morales J."/>
            <person name="Bateman A."/>
            <person name="Chiu C.H."/>
            <person name="Tang P."/>
            <person name="Hegemann P."/>
            <person name="Fromm H."/>
            <person name="Raoult D."/>
            <person name="Greub G."/>
            <person name="Miranda-Saavedra D."/>
            <person name="Chen N."/>
            <person name="Nash P."/>
            <person name="Ginger M.L."/>
            <person name="Horn M."/>
            <person name="Schaap P."/>
            <person name="Caler L."/>
            <person name="Loftus B."/>
        </authorList>
    </citation>
    <scope>NUCLEOTIDE SEQUENCE [LARGE SCALE GENOMIC DNA]</scope>
    <source>
        <strain evidence="5 6">Neff</strain>
    </source>
</reference>
<dbReference type="RefSeq" id="XP_004335988.1">
    <property type="nucleotide sequence ID" value="XM_004335940.1"/>
</dbReference>
<feature type="compositionally biased region" description="Polar residues" evidence="1">
    <location>
        <begin position="1"/>
        <end position="11"/>
    </location>
</feature>
<gene>
    <name evidence="5" type="ORF">ACA1_365430</name>
</gene>
<dbReference type="SUPFAM" id="SSF82171">
    <property type="entry name" value="DPP6 N-terminal domain-like"/>
    <property type="match status" value="1"/>
</dbReference>
<feature type="compositionally biased region" description="Polar residues" evidence="1">
    <location>
        <begin position="812"/>
        <end position="821"/>
    </location>
</feature>
<dbReference type="Proteomes" id="UP000011083">
    <property type="component" value="Unassembled WGS sequence"/>
</dbReference>
<evidence type="ECO:0000259" key="3">
    <source>
        <dbReference type="Pfam" id="PF23752"/>
    </source>
</evidence>
<dbReference type="SUPFAM" id="SSF50978">
    <property type="entry name" value="WD40 repeat-like"/>
    <property type="match status" value="1"/>
</dbReference>
<sequence>MNMSGSGSTEVPTRHRGSIGAAGSGSSNSRPVSSLLYAPAGPPWPPLQEQQGRELSEHVCVRVPAKGAVAWGRQGLAAYGCQCCVVVVDPSSLALLQTLDEHRAPVTCLQWGHESWEDKTSVEYPLILASGDAAGSVIVWDVLKAEIKATMESGQEDAAVLGLSWHPEEPSLLLSLHHPSTIIQWDTATGNKLWSRELPEKLLAVEFDRFNPEELWAASAEGNMYLINVLMDSTLILTWATRVVGEPRSAPAGEAVLRNSAGQHEGAGKLLQMAFSPTARHVVYFLFPHRVVGTIALEASKSPFRHMILSGAPTRIFCLQFDGSLIVYKKHEGQSYTFYRECLCEAPKQFKPGKKNQQTGAYGIAVSPLQPHQLIGLMSDSNLWRWDFVEGGSPTRAGGRVYVSGQAHHLSNPIVDMVKLRTRSQYLVHGPIAPSNFPVRGLYWLTASTLIFYTCEDVGKGEFMNKVFLLDLHTGRLREIRKSSAAEATFIRGLRVSPLRQYFVLMLKDKPFELWDIASLSTIALLKASQVTALDWCPTQGTPTGAGVRPREQFMFVLADGTTHQHSVGDGGVTVVPFQGEVGTGIISSIAWYYCSGTIHCYNLETKRALVFNTNKGLVRNIVFAPGDKGHQILVNFSEGEFGVWDVDHGVRISTSSYLKSRDLRALDLDWLTPSHPVVSTSDGCVRVLDRSLSSSPSPILWEHVAEEAPLHSPALLGGFLPAMLKVHLLHPRSKVPRGLVEALDALDADTLQTLRDPSLSITERCRRVATYFADENEIRFWTLAGHFLAGPPQGTAASSLSVDDLTSKRATLQATPTTASGGVVGGDGGDDPNSRPPASAAASIPAEAGGGAPKLEFGVLCSSRTARTLEWERARASELASANITYDLSRKLTDLHLLLGERDKAMRLLLDTPAAHPNFYPDMLKACVVAASHSQQSFQQTVGEVAHNMVASGWLEDGVQLLCLVGRGAEACRHLQDHARWTDAAWLAKIVLSDAEAAAVLRHWVAHLVTAGRKAKAAEILLSLGEGAEAVELLYEAGELGRAALLAQACPADRKPEPGLLTRVYADYAARLKALGHPAMSHYQALLSTLVNSLSS</sequence>
<dbReference type="VEuPathDB" id="AmoebaDB:ACA1_365430"/>
<dbReference type="Pfam" id="PF23752">
    <property type="entry name" value="Beta-prop_WDR11_2nd"/>
    <property type="match status" value="1"/>
</dbReference>
<dbReference type="KEGG" id="acan:ACA1_365430"/>
<dbReference type="InterPro" id="IPR039694">
    <property type="entry name" value="WDR11"/>
</dbReference>
<name>L8GLL9_ACACF</name>
<dbReference type="OMA" id="WDTKEIQ"/>
<dbReference type="InterPro" id="IPR057852">
    <property type="entry name" value="Beta-prop_WDR11_1st"/>
</dbReference>
<accession>L8GLL9</accession>
<feature type="region of interest" description="Disordered" evidence="1">
    <location>
        <begin position="1"/>
        <end position="35"/>
    </location>
</feature>
<feature type="compositionally biased region" description="Low complexity" evidence="1">
    <location>
        <begin position="18"/>
        <end position="34"/>
    </location>
</feature>
<dbReference type="InterPro" id="IPR015943">
    <property type="entry name" value="WD40/YVTN_repeat-like_dom_sf"/>
</dbReference>
<dbReference type="STRING" id="1257118.L8GLL9"/>
<feature type="region of interest" description="Disordered" evidence="1">
    <location>
        <begin position="812"/>
        <end position="848"/>
    </location>
</feature>